<dbReference type="InterPro" id="IPR043129">
    <property type="entry name" value="ATPase_NBD"/>
</dbReference>
<evidence type="ECO:0000259" key="1">
    <source>
        <dbReference type="Pfam" id="PF01968"/>
    </source>
</evidence>
<dbReference type="SUPFAM" id="SSF53067">
    <property type="entry name" value="Actin-like ATPase domain"/>
    <property type="match status" value="1"/>
</dbReference>
<feature type="domain" description="Hydantoinase A/oxoprolinase" evidence="1">
    <location>
        <begin position="54"/>
        <end position="329"/>
    </location>
</feature>
<dbReference type="Gene3D" id="3.30.420.190">
    <property type="entry name" value="conserved archaeal protein q6m145"/>
    <property type="match status" value="1"/>
</dbReference>
<protein>
    <recommendedName>
        <fullName evidence="1">Hydantoinase A/oxoprolinase domain-containing protein</fullName>
    </recommendedName>
</protein>
<dbReference type="InterPro" id="IPR002821">
    <property type="entry name" value="Hydantoinase_A"/>
</dbReference>
<keyword evidence="3" id="KW-1185">Reference proteome</keyword>
<dbReference type="InterPro" id="IPR002756">
    <property type="entry name" value="MfnF"/>
</dbReference>
<dbReference type="OrthoDB" id="1792672at2"/>
<dbReference type="RefSeq" id="WP_146600279.1">
    <property type="nucleotide sequence ID" value="NZ_SJPY01000004.1"/>
</dbReference>
<evidence type="ECO:0000313" key="2">
    <source>
        <dbReference type="EMBL" id="TWU41472.1"/>
    </source>
</evidence>
<dbReference type="Proteomes" id="UP000315471">
    <property type="component" value="Unassembled WGS sequence"/>
</dbReference>
<dbReference type="GO" id="GO:0016787">
    <property type="term" value="F:hydrolase activity"/>
    <property type="evidence" value="ECO:0007669"/>
    <property type="project" value="InterPro"/>
</dbReference>
<reference evidence="2 3" key="1">
    <citation type="submission" date="2019-02" db="EMBL/GenBank/DDBJ databases">
        <title>Deep-cultivation of Planctomycetes and their phenomic and genomic characterization uncovers novel biology.</title>
        <authorList>
            <person name="Wiegand S."/>
            <person name="Jogler M."/>
            <person name="Boedeker C."/>
            <person name="Pinto D."/>
            <person name="Vollmers J."/>
            <person name="Rivas-Marin E."/>
            <person name="Kohn T."/>
            <person name="Peeters S.H."/>
            <person name="Heuer A."/>
            <person name="Rast P."/>
            <person name="Oberbeckmann S."/>
            <person name="Bunk B."/>
            <person name="Jeske O."/>
            <person name="Meyerdierks A."/>
            <person name="Storesund J.E."/>
            <person name="Kallscheuer N."/>
            <person name="Luecker S."/>
            <person name="Lage O.M."/>
            <person name="Pohl T."/>
            <person name="Merkel B.J."/>
            <person name="Hornburger P."/>
            <person name="Mueller R.-W."/>
            <person name="Bruemmer F."/>
            <person name="Labrenz M."/>
            <person name="Spormann A.M."/>
            <person name="Op Den Camp H."/>
            <person name="Overmann J."/>
            <person name="Amann R."/>
            <person name="Jetten M.S.M."/>
            <person name="Mascher T."/>
            <person name="Medema M.H."/>
            <person name="Devos D.P."/>
            <person name="Kaster A.-K."/>
            <person name="Ovreas L."/>
            <person name="Rohde M."/>
            <person name="Galperin M.Y."/>
            <person name="Jogler C."/>
        </authorList>
    </citation>
    <scope>NUCLEOTIDE SEQUENCE [LARGE SCALE GENOMIC DNA]</scope>
    <source>
        <strain evidence="2 3">Q31b</strain>
    </source>
</reference>
<proteinExistence type="predicted"/>
<dbReference type="Gene3D" id="3.30.420.40">
    <property type="match status" value="1"/>
</dbReference>
<dbReference type="NCBIfam" id="TIGR03123">
    <property type="entry name" value="one_C_unchar_1"/>
    <property type="match status" value="1"/>
</dbReference>
<organism evidence="2 3">
    <name type="scientific">Novipirellula aureliae</name>
    <dbReference type="NCBI Taxonomy" id="2527966"/>
    <lineage>
        <taxon>Bacteria</taxon>
        <taxon>Pseudomonadati</taxon>
        <taxon>Planctomycetota</taxon>
        <taxon>Planctomycetia</taxon>
        <taxon>Pirellulales</taxon>
        <taxon>Pirellulaceae</taxon>
        <taxon>Novipirellula</taxon>
    </lineage>
</organism>
<evidence type="ECO:0000313" key="3">
    <source>
        <dbReference type="Proteomes" id="UP000315471"/>
    </source>
</evidence>
<sequence>MKTVLGIDIGGANLKFADTNRHSLAVEFPLWEHPAELASRLAEAIGHFKRPDAIAVVMTGELADCFVDREQGVKHIVEHARVAAKQCNVDRCYFYATDHHFREEIRFHVDADRLAAANWHALARFVAVQVCPNGLLVDIGSTTTDVIPLHDGRIATLAMTDFERLCEGSLVYVGCRRTPVCAICESLSFEGKQVPLMNEVFATIDDARILLGSQPEAPADCESADGKPRAISYAANRIARTIGLDRRSVSVQQAIGLAEQVVASAKRRIAEPITQWAKAHRRIQKTIVLSGHGNDLLSLPRESQVISLSQLWGPSLSRCAPAYAVAQLFVER</sequence>
<comment type="caution">
    <text evidence="2">The sequence shown here is derived from an EMBL/GenBank/DDBJ whole genome shotgun (WGS) entry which is preliminary data.</text>
</comment>
<dbReference type="EMBL" id="SJPY01000004">
    <property type="protein sequence ID" value="TWU41472.1"/>
    <property type="molecule type" value="Genomic_DNA"/>
</dbReference>
<name>A0A5C6DXX1_9BACT</name>
<dbReference type="Pfam" id="PF01968">
    <property type="entry name" value="Hydantoinase_A"/>
    <property type="match status" value="1"/>
</dbReference>
<dbReference type="AlphaFoldDB" id="A0A5C6DXX1"/>
<gene>
    <name evidence="2" type="ORF">Q31b_29210</name>
</gene>
<accession>A0A5C6DXX1</accession>